<dbReference type="InterPro" id="IPR038107">
    <property type="entry name" value="Glycos_transf_N_sf"/>
</dbReference>
<evidence type="ECO:0000259" key="9">
    <source>
        <dbReference type="Pfam" id="PF04413"/>
    </source>
</evidence>
<sequence>MLLYRLLISILAAVVLTRAALRADGRALRDRLGRNAPQSEGAHIWLHAASNGELASARPVIAALRAAYAQTPLLITCNSESGVALARSWGIDRVSAHLAPLDLSRVSRRMMKRWKVRAFIAMESELWPHRILSCQGPVIVLGARMSAGTAKSWVRLDRLARRVLGRVVYASAQDAGSRQRLVSLGLPEDRFGPDLNLKALYLPSPMHDPALAAAFDRAETWLAASTHEGEEDILAKAHQLALQKRPNLRLILAPRHPGRGDEVAAILTRAGLSFSRRSKGQSPEGVSVYLADTLGEMPLWYDLAGVCFIAGSLTDRGGHTPFEPAAHGQAILHGPDVANFADSYAALQAAGVTRLTPSADTIARALNDLADPAVQASLGAQARAVLAADVPAEQVLQEIIAALR</sequence>
<evidence type="ECO:0000313" key="11">
    <source>
        <dbReference type="Proteomes" id="UP001348149"/>
    </source>
</evidence>
<dbReference type="EMBL" id="JAYLLH010000016">
    <property type="protein sequence ID" value="MEC3862045.1"/>
    <property type="molecule type" value="Genomic_DNA"/>
</dbReference>
<evidence type="ECO:0000256" key="6">
    <source>
        <dbReference type="ARBA" id="ARBA00031445"/>
    </source>
</evidence>
<protein>
    <recommendedName>
        <fullName evidence="4 8">3-deoxy-D-manno-octulosonic acid transferase</fullName>
        <shortName evidence="8">Kdo transferase</shortName>
        <ecNumber evidence="3 8">2.4.99.12</ecNumber>
    </recommendedName>
    <alternativeName>
        <fullName evidence="6 8">Lipid IV(A) 3-deoxy-D-manno-octulosonic acid transferase</fullName>
    </alternativeName>
</protein>
<comment type="function">
    <text evidence="1 8">Involved in lipopolysaccharide (LPS) biosynthesis. Catalyzes the transfer of 3-deoxy-D-manno-octulosonate (Kdo) residue(s) from CMP-Kdo to lipid IV(A), the tetraacyldisaccharide-1,4'-bisphosphate precursor of lipid A.</text>
</comment>
<accession>A0ABU6HJM5</accession>
<dbReference type="EC" id="2.4.99.12" evidence="3 8"/>
<gene>
    <name evidence="10" type="ORF">VK792_12180</name>
</gene>
<comment type="pathway">
    <text evidence="2 8">Bacterial outer membrane biogenesis; LPS core biosynthesis.</text>
</comment>
<evidence type="ECO:0000256" key="8">
    <source>
        <dbReference type="RuleBase" id="RU365103"/>
    </source>
</evidence>
<dbReference type="Gene3D" id="3.40.50.11720">
    <property type="entry name" value="3-Deoxy-D-manno-octulosonic-acid transferase, N-terminal domain"/>
    <property type="match status" value="1"/>
</dbReference>
<keyword evidence="8" id="KW-0448">Lipopolysaccharide biosynthesis</keyword>
<keyword evidence="11" id="KW-1185">Reference proteome</keyword>
<evidence type="ECO:0000256" key="2">
    <source>
        <dbReference type="ARBA" id="ARBA00004713"/>
    </source>
</evidence>
<evidence type="ECO:0000256" key="5">
    <source>
        <dbReference type="ARBA" id="ARBA00022679"/>
    </source>
</evidence>
<comment type="caution">
    <text evidence="10">The sequence shown here is derived from an EMBL/GenBank/DDBJ whole genome shotgun (WGS) entry which is preliminary data.</text>
</comment>
<evidence type="ECO:0000256" key="4">
    <source>
        <dbReference type="ARBA" id="ARBA00019077"/>
    </source>
</evidence>
<keyword evidence="5 8" id="KW-0808">Transferase</keyword>
<dbReference type="Proteomes" id="UP001348149">
    <property type="component" value="Unassembled WGS sequence"/>
</dbReference>
<dbReference type="Gene3D" id="3.40.50.2000">
    <property type="entry name" value="Glycogen Phosphorylase B"/>
    <property type="match status" value="1"/>
</dbReference>
<reference evidence="10 11" key="1">
    <citation type="submission" date="2024-01" db="EMBL/GenBank/DDBJ databases">
        <title>Mesobacterium rodlantinim sp. nov., isolated from shallow sea hydrothermal systems off Kueishantao Island.</title>
        <authorList>
            <person name="Su Z."/>
            <person name="Tang K."/>
        </authorList>
    </citation>
    <scope>NUCLEOTIDE SEQUENCE [LARGE SCALE GENOMIC DNA]</scope>
    <source>
        <strain evidence="10 11">TK19101</strain>
    </source>
</reference>
<keyword evidence="8" id="KW-0472">Membrane</keyword>
<name>A0ABU6HJM5_9RHOB</name>
<dbReference type="InterPro" id="IPR007507">
    <property type="entry name" value="Glycos_transf_N"/>
</dbReference>
<evidence type="ECO:0000313" key="10">
    <source>
        <dbReference type="EMBL" id="MEC3862045.1"/>
    </source>
</evidence>
<evidence type="ECO:0000256" key="1">
    <source>
        <dbReference type="ARBA" id="ARBA00003394"/>
    </source>
</evidence>
<dbReference type="PANTHER" id="PTHR42755">
    <property type="entry name" value="3-DEOXY-MANNO-OCTULOSONATE CYTIDYLYLTRANSFERASE"/>
    <property type="match status" value="1"/>
</dbReference>
<organism evidence="10 11">
    <name type="scientific">Mesobacterium hydrothermale</name>
    <dbReference type="NCBI Taxonomy" id="3111907"/>
    <lineage>
        <taxon>Bacteria</taxon>
        <taxon>Pseudomonadati</taxon>
        <taxon>Pseudomonadota</taxon>
        <taxon>Alphaproteobacteria</taxon>
        <taxon>Rhodobacterales</taxon>
        <taxon>Roseobacteraceae</taxon>
        <taxon>Mesobacterium</taxon>
    </lineage>
</organism>
<comment type="subcellular location">
    <subcellularLocation>
        <location evidence="8">Cell membrane</location>
    </subcellularLocation>
</comment>
<comment type="catalytic activity">
    <reaction evidence="7 8">
        <text>lipid IVA (E. coli) + CMP-3-deoxy-beta-D-manno-octulosonate = alpha-Kdo-(2-&gt;6)-lipid IVA (E. coli) + CMP + H(+)</text>
        <dbReference type="Rhea" id="RHEA:28066"/>
        <dbReference type="ChEBI" id="CHEBI:15378"/>
        <dbReference type="ChEBI" id="CHEBI:58603"/>
        <dbReference type="ChEBI" id="CHEBI:60364"/>
        <dbReference type="ChEBI" id="CHEBI:60377"/>
        <dbReference type="ChEBI" id="CHEBI:85987"/>
        <dbReference type="EC" id="2.4.99.12"/>
    </reaction>
</comment>
<proteinExistence type="inferred from homology"/>
<dbReference type="PANTHER" id="PTHR42755:SF1">
    <property type="entry name" value="3-DEOXY-D-MANNO-OCTULOSONIC ACID TRANSFERASE, MITOCHONDRIAL-RELATED"/>
    <property type="match status" value="1"/>
</dbReference>
<keyword evidence="8" id="KW-1003">Cell membrane</keyword>
<feature type="domain" description="3-deoxy-D-manno-octulosonic-acid transferase N-terminal" evidence="9">
    <location>
        <begin position="28"/>
        <end position="198"/>
    </location>
</feature>
<comment type="similarity">
    <text evidence="8">Belongs to the glycosyltransferase group 1 family.</text>
</comment>
<dbReference type="InterPro" id="IPR039901">
    <property type="entry name" value="Kdotransferase"/>
</dbReference>
<evidence type="ECO:0000256" key="7">
    <source>
        <dbReference type="ARBA" id="ARBA00049183"/>
    </source>
</evidence>
<evidence type="ECO:0000256" key="3">
    <source>
        <dbReference type="ARBA" id="ARBA00012621"/>
    </source>
</evidence>
<dbReference type="Pfam" id="PF04413">
    <property type="entry name" value="Glycos_transf_N"/>
    <property type="match status" value="1"/>
</dbReference>
<dbReference type="RefSeq" id="WP_326297782.1">
    <property type="nucleotide sequence ID" value="NZ_JAYLLH010000016.1"/>
</dbReference>